<evidence type="ECO:0000256" key="2">
    <source>
        <dbReference type="ARBA" id="ARBA00022723"/>
    </source>
</evidence>
<dbReference type="EMBL" id="FNYR01000015">
    <property type="protein sequence ID" value="SEI99295.1"/>
    <property type="molecule type" value="Genomic_DNA"/>
</dbReference>
<keyword evidence="3" id="KW-0408">Iron</keyword>
<dbReference type="PROSITE" id="PS51296">
    <property type="entry name" value="RIESKE"/>
    <property type="match status" value="1"/>
</dbReference>
<dbReference type="GeneID" id="35001536"/>
<evidence type="ECO:0000256" key="5">
    <source>
        <dbReference type="ARBA" id="ARBA00023157"/>
    </source>
</evidence>
<accession>A0A1H6VGF8</accession>
<proteinExistence type="predicted"/>
<evidence type="ECO:0000259" key="6">
    <source>
        <dbReference type="PROSITE" id="PS51296"/>
    </source>
</evidence>
<dbReference type="Gene3D" id="2.102.10.10">
    <property type="entry name" value="Rieske [2Fe-2S] iron-sulphur domain"/>
    <property type="match status" value="1"/>
</dbReference>
<feature type="domain" description="Rieske" evidence="6">
    <location>
        <begin position="196"/>
        <end position="281"/>
    </location>
</feature>
<dbReference type="InterPro" id="IPR017941">
    <property type="entry name" value="Rieske_2Fe-2S"/>
</dbReference>
<dbReference type="STRING" id="1073996.SAMN05444271_11525"/>
<evidence type="ECO:0000313" key="8">
    <source>
        <dbReference type="Proteomes" id="UP000198888"/>
    </source>
</evidence>
<dbReference type="AlphaFoldDB" id="A0A1H6VGF8"/>
<gene>
    <name evidence="7" type="ORF">SAMN05444271_11525</name>
</gene>
<reference evidence="7 8" key="1">
    <citation type="submission" date="2016-10" db="EMBL/GenBank/DDBJ databases">
        <authorList>
            <person name="de Groot N.N."/>
        </authorList>
    </citation>
    <scope>NUCLEOTIDE SEQUENCE [LARGE SCALE GENOMIC DNA]</scope>
    <source>
        <strain evidence="7 8">DSM 22187</strain>
    </source>
</reference>
<dbReference type="Proteomes" id="UP000198888">
    <property type="component" value="Unassembled WGS sequence"/>
</dbReference>
<dbReference type="KEGG" id="hae:halTADL_0720"/>
<dbReference type="InterPro" id="IPR036922">
    <property type="entry name" value="Rieske_2Fe-2S_sf"/>
</dbReference>
<dbReference type="InterPro" id="IPR014349">
    <property type="entry name" value="Rieske_Fe-S_prot"/>
</dbReference>
<keyword evidence="4" id="KW-0411">Iron-sulfur</keyword>
<name>A0A1H6VGF8_9EURY</name>
<keyword evidence="8" id="KW-1185">Reference proteome</keyword>
<evidence type="ECO:0000313" key="7">
    <source>
        <dbReference type="EMBL" id="SEI99295.1"/>
    </source>
</evidence>
<evidence type="ECO:0000256" key="3">
    <source>
        <dbReference type="ARBA" id="ARBA00023004"/>
    </source>
</evidence>
<dbReference type="RefSeq" id="WP_089672850.1">
    <property type="nucleotide sequence ID" value="NZ_CP024845.1"/>
</dbReference>
<sequence length="281" mass="30216">MSADEDKYPAESGRRRFVKGVVGGAALAGVGATGAVSMNTLTSSSGAGGGPVEAMVIENTGGPAPRGMPQIPIEIDDEGFIKGVWPEITTETVEGVEVEIAREDIGGVTYSQEWFQYCGLESNNALDPSYESDNYFITDPAAGYEWQSDKSEGDRFNISEFDDYTEWQSDAGIGSPGVGKAGSAIWRSGDSENPMPVTILRSETIEEAAQDNEWLAASTDQGVIAWLNKCTHFCCVPTFKTAADAPRYNAADKVYCACHQSVYDPFSIVTALYISRPRPTE</sequence>
<dbReference type="OrthoDB" id="5623at2157"/>
<organism evidence="7 8">
    <name type="scientific">Halohasta litchfieldiae</name>
    <dbReference type="NCBI Taxonomy" id="1073996"/>
    <lineage>
        <taxon>Archaea</taxon>
        <taxon>Methanobacteriati</taxon>
        <taxon>Methanobacteriota</taxon>
        <taxon>Stenosarchaea group</taxon>
        <taxon>Halobacteria</taxon>
        <taxon>Halobacteriales</taxon>
        <taxon>Haloferacaceae</taxon>
        <taxon>Halohasta</taxon>
    </lineage>
</organism>
<evidence type="ECO:0000256" key="4">
    <source>
        <dbReference type="ARBA" id="ARBA00023014"/>
    </source>
</evidence>
<keyword evidence="1" id="KW-0001">2Fe-2S</keyword>
<accession>A0A2H4PZM4</accession>
<dbReference type="SUPFAM" id="SSF50022">
    <property type="entry name" value="ISP domain"/>
    <property type="match status" value="1"/>
</dbReference>
<keyword evidence="5" id="KW-1015">Disulfide bond</keyword>
<dbReference type="PANTHER" id="PTHR10134">
    <property type="entry name" value="CYTOCHROME B-C1 COMPLEX SUBUNIT RIESKE, MITOCHONDRIAL"/>
    <property type="match status" value="1"/>
</dbReference>
<dbReference type="GO" id="GO:0051537">
    <property type="term" value="F:2 iron, 2 sulfur cluster binding"/>
    <property type="evidence" value="ECO:0007669"/>
    <property type="project" value="UniProtKB-KW"/>
</dbReference>
<evidence type="ECO:0000256" key="1">
    <source>
        <dbReference type="ARBA" id="ARBA00022714"/>
    </source>
</evidence>
<protein>
    <recommendedName>
        <fullName evidence="6">Rieske domain-containing protein</fullName>
    </recommendedName>
</protein>
<keyword evidence="2" id="KW-0479">Metal-binding</keyword>
<dbReference type="GO" id="GO:0046872">
    <property type="term" value="F:metal ion binding"/>
    <property type="evidence" value="ECO:0007669"/>
    <property type="project" value="UniProtKB-KW"/>
</dbReference>